<dbReference type="GO" id="GO:0003677">
    <property type="term" value="F:DNA binding"/>
    <property type="evidence" value="ECO:0007669"/>
    <property type="project" value="InterPro"/>
</dbReference>
<keyword evidence="3" id="KW-1185">Reference proteome</keyword>
<evidence type="ECO:0000313" key="2">
    <source>
        <dbReference type="EMBL" id="SFQ12084.1"/>
    </source>
</evidence>
<evidence type="ECO:0000313" key="3">
    <source>
        <dbReference type="Proteomes" id="UP000182624"/>
    </source>
</evidence>
<accession>A0A1I5VWZ7</accession>
<organism evidence="2 3">
    <name type="scientific">Butyrivibrio proteoclasticus</name>
    <dbReference type="NCBI Taxonomy" id="43305"/>
    <lineage>
        <taxon>Bacteria</taxon>
        <taxon>Bacillati</taxon>
        <taxon>Bacillota</taxon>
        <taxon>Clostridia</taxon>
        <taxon>Lachnospirales</taxon>
        <taxon>Lachnospiraceae</taxon>
        <taxon>Butyrivibrio</taxon>
    </lineage>
</organism>
<dbReference type="EMBL" id="FOXO01000019">
    <property type="protein sequence ID" value="SFQ12084.1"/>
    <property type="molecule type" value="Genomic_DNA"/>
</dbReference>
<dbReference type="InterPro" id="IPR001387">
    <property type="entry name" value="Cro/C1-type_HTH"/>
</dbReference>
<dbReference type="PANTHER" id="PTHR34825:SF1">
    <property type="entry name" value="AAA-ATPASE-LIKE DOMAIN-CONTAINING PROTEIN"/>
    <property type="match status" value="1"/>
</dbReference>
<dbReference type="SMART" id="SM00530">
    <property type="entry name" value="HTH_XRE"/>
    <property type="match status" value="1"/>
</dbReference>
<feature type="domain" description="HTH cro/C1-type" evidence="1">
    <location>
        <begin position="9"/>
        <end position="64"/>
    </location>
</feature>
<dbReference type="RefSeq" id="WP_242949395.1">
    <property type="nucleotide sequence ID" value="NZ_FOXO01000019.1"/>
</dbReference>
<dbReference type="Gene3D" id="3.40.50.300">
    <property type="entry name" value="P-loop containing nucleotide triphosphate hydrolases"/>
    <property type="match status" value="1"/>
</dbReference>
<name>A0A1I5VWZ7_9FIRM</name>
<dbReference type="InterPro" id="IPR027417">
    <property type="entry name" value="P-loop_NTPase"/>
</dbReference>
<protein>
    <submittedName>
        <fullName evidence="2">PD-(D/E)XK nuclease superfamily protein</fullName>
    </submittedName>
</protein>
<dbReference type="PANTHER" id="PTHR34825">
    <property type="entry name" value="CONSERVED PROTEIN, WITH A WEAK D-GALACTARATE DEHYDRATASE/ALTRONATE HYDROLASE DOMAIN"/>
    <property type="match status" value="1"/>
</dbReference>
<dbReference type="InterPro" id="IPR018631">
    <property type="entry name" value="AAA-ATPase-like_dom"/>
</dbReference>
<dbReference type="InterPro" id="IPR012547">
    <property type="entry name" value="PDDEXK_9"/>
</dbReference>
<dbReference type="SUPFAM" id="SSF47413">
    <property type="entry name" value="lambda repressor-like DNA-binding domains"/>
    <property type="match status" value="1"/>
</dbReference>
<dbReference type="CDD" id="cd00093">
    <property type="entry name" value="HTH_XRE"/>
    <property type="match status" value="1"/>
</dbReference>
<sequence>MSNIEIKELQQLKKESKLTYSDIASMAELPLSTVQKVLGGKIKSPRPATLEAIEDALHRSNPVIGDHREISIGNQDFASIIENNYFYIDKTSFIREWWDKGDVVTLITRPRRFGKTLNLSMVNYFFSNKYQDGKKWFENLDIWKNKEYHALLGKYPVIFISFANVKEPDYDGAIRSICSIISELFRGFREIVRNESLLEADIEYFNGIMEECKEEQASGAINRLSRLLFECYGEKVLILLDEYDTPMQEAYVNGYWDKISSFIRNLFNSTFKTNPYMLRGLMSGITRISKESIFSDLNNLRVITTTSETYADKFGFTQEEVDHALEAFGIKEKEEVKKWYDGFHFGNVCEMYNPWSVLSFLDEKRIATYWANTSSNSLVSKLIREGDRGIKSDFECLLNDGIIEKELDEEIVYSNLDSAADGIWSLLLASGYLKATEIIADENGLYYGKYKLRLTNQEVKTMFQKMVSSWFKACGSNYNDLIKALLVKDIKAMNYYMNQVALSTFSFFDTGKNVSGSSPERFYHGFILGLLVDLRDEYIVKSNRESGFGRYDVVIEPKNKSKDAFILEFKVHDADEESTMEDTVIAAKKQIAEKQYSVDLENAGVKKKNIYSYGFAFEGKKVLIG</sequence>
<dbReference type="SUPFAM" id="SSF52540">
    <property type="entry name" value="P-loop containing nucleoside triphosphate hydrolases"/>
    <property type="match status" value="1"/>
</dbReference>
<proteinExistence type="predicted"/>
<gene>
    <name evidence="2" type="ORF">SAMN04487928_11969</name>
</gene>
<dbReference type="PROSITE" id="PS50943">
    <property type="entry name" value="HTH_CROC1"/>
    <property type="match status" value="1"/>
</dbReference>
<dbReference type="InterPro" id="IPR010982">
    <property type="entry name" value="Lambda_DNA-bd_dom_sf"/>
</dbReference>
<dbReference type="Gene3D" id="1.10.260.40">
    <property type="entry name" value="lambda repressor-like DNA-binding domains"/>
    <property type="match status" value="1"/>
</dbReference>
<dbReference type="Pfam" id="PF08011">
    <property type="entry name" value="PDDEXK_9"/>
    <property type="match status" value="1"/>
</dbReference>
<dbReference type="Proteomes" id="UP000182624">
    <property type="component" value="Unassembled WGS sequence"/>
</dbReference>
<dbReference type="Pfam" id="PF09820">
    <property type="entry name" value="AAA-ATPase_like"/>
    <property type="match status" value="1"/>
</dbReference>
<evidence type="ECO:0000259" key="1">
    <source>
        <dbReference type="PROSITE" id="PS50943"/>
    </source>
</evidence>
<reference evidence="3" key="1">
    <citation type="submission" date="2016-10" db="EMBL/GenBank/DDBJ databases">
        <authorList>
            <person name="Varghese N."/>
            <person name="Submissions S."/>
        </authorList>
    </citation>
    <scope>NUCLEOTIDE SEQUENCE [LARGE SCALE GENOMIC DNA]</scope>
    <source>
        <strain evidence="3">P18</strain>
    </source>
</reference>
<dbReference type="AlphaFoldDB" id="A0A1I5VWZ7"/>